<name>A0A6P2UDL5_BURL3</name>
<sequence length="486" mass="52816">MNENTLQAGVRASPRSSNRIRDAILLALGLLMFSLASTASAYTDTICREYWYPLARAGKSMGALSAEREGPCQHPPVKMLSDQYGVVNGQGYFISELHEFHDSCTHGGPVPDLACLLPARLRRHEDDEARHYYLLTPRGSALRVLDRLHATDGQQVFDGADVIPGADPATFKTFVPDGAKADDGWAYDRNHVYLEERSDPNMVPGPVELVGHTFAVNAGRVFSVDALEGPVYRPEIKAPLKLLSPPASLQPAIISDGEHIYLGSKPLDGVRAATFQMLVPVCPVPGAPDLKCVHNAQPNEFRVARSGRDVLYFHEFDDIKRIADVPDFVYFLLPGPSYLGIGGKQVFDLDPLHQTFGGNAMTSTVQMAGRLSGPVAGYLADELGFINLRSQLSRGDGPLCGALAKLAAPTPALARRFGPLRPVAPKKLPAGYSIGYENNHYRYLFKNADDTTAEDTVVDLGNGKRMRATWCGDDIQLQGATTTSNN</sequence>
<dbReference type="Proteomes" id="UP000494260">
    <property type="component" value="Unassembled WGS sequence"/>
</dbReference>
<dbReference type="RefSeq" id="WP_174950944.1">
    <property type="nucleotide sequence ID" value="NZ_CABVQH010000007.1"/>
</dbReference>
<reference evidence="1 2" key="1">
    <citation type="submission" date="2019-09" db="EMBL/GenBank/DDBJ databases">
        <authorList>
            <person name="Depoorter E."/>
        </authorList>
    </citation>
    <scope>NUCLEOTIDE SEQUENCE [LARGE SCALE GENOMIC DNA]</scope>
    <source>
        <strain evidence="1">R-18109</strain>
    </source>
</reference>
<protein>
    <submittedName>
        <fullName evidence="1">Uncharacterized protein</fullName>
    </submittedName>
</protein>
<evidence type="ECO:0000313" key="2">
    <source>
        <dbReference type="Proteomes" id="UP000494260"/>
    </source>
</evidence>
<organism evidence="1 2">
    <name type="scientific">Burkholderia lata (strain ATCC 17760 / DSM 23089 / LMG 22485 / NCIMB 9086 / R18194 / 383)</name>
    <dbReference type="NCBI Taxonomy" id="482957"/>
    <lineage>
        <taxon>Bacteria</taxon>
        <taxon>Pseudomonadati</taxon>
        <taxon>Pseudomonadota</taxon>
        <taxon>Betaproteobacteria</taxon>
        <taxon>Burkholderiales</taxon>
        <taxon>Burkholderiaceae</taxon>
        <taxon>Burkholderia</taxon>
        <taxon>Burkholderia cepacia complex</taxon>
    </lineage>
</organism>
<dbReference type="EMBL" id="CABVQH010000007">
    <property type="protein sequence ID" value="VWC73093.1"/>
    <property type="molecule type" value="Genomic_DNA"/>
</dbReference>
<gene>
    <name evidence="1" type="ORF">BLA18109_02681</name>
</gene>
<evidence type="ECO:0000313" key="1">
    <source>
        <dbReference type="EMBL" id="VWC73093.1"/>
    </source>
</evidence>
<dbReference type="AlphaFoldDB" id="A0A6P2UDL5"/>
<accession>A0A6P2UDL5</accession>
<proteinExistence type="predicted"/>